<dbReference type="SUPFAM" id="SSF53300">
    <property type="entry name" value="vWA-like"/>
    <property type="match status" value="1"/>
</dbReference>
<dbReference type="InterPro" id="IPR003593">
    <property type="entry name" value="AAA+_ATPase"/>
</dbReference>
<feature type="region of interest" description="Disordered" evidence="10">
    <location>
        <begin position="336"/>
        <end position="391"/>
    </location>
</feature>
<name>A0ABX2D4L2_9CYAN</name>
<evidence type="ECO:0000313" key="13">
    <source>
        <dbReference type="Proteomes" id="UP000702425"/>
    </source>
</evidence>
<dbReference type="PANTHER" id="PTHR43473:SF2">
    <property type="entry name" value="MAGNESIUM-CHELATASE SUBUNIT CHLD, CHLOROPLASTIC"/>
    <property type="match status" value="1"/>
</dbReference>
<organism evidence="12 13">
    <name type="scientific">Microcoleus asticus IPMA8</name>
    <dbReference type="NCBI Taxonomy" id="2563858"/>
    <lineage>
        <taxon>Bacteria</taxon>
        <taxon>Bacillati</taxon>
        <taxon>Cyanobacteriota</taxon>
        <taxon>Cyanophyceae</taxon>
        <taxon>Oscillatoriophycideae</taxon>
        <taxon>Oscillatoriales</taxon>
        <taxon>Microcoleaceae</taxon>
        <taxon>Microcoleus</taxon>
        <taxon>Microcoleus asticus</taxon>
    </lineage>
</organism>
<evidence type="ECO:0000259" key="11">
    <source>
        <dbReference type="PROSITE" id="PS50234"/>
    </source>
</evidence>
<evidence type="ECO:0000256" key="8">
    <source>
        <dbReference type="ARBA" id="ARBA00048693"/>
    </source>
</evidence>
<dbReference type="InterPro" id="IPR041628">
    <property type="entry name" value="ChlI/MoxR_AAA_lid"/>
</dbReference>
<dbReference type="InterPro" id="IPR000523">
    <property type="entry name" value="Mg_chelatse_chII-like_cat_dom"/>
</dbReference>
<dbReference type="GO" id="GO:0016851">
    <property type="term" value="F:magnesium chelatase activity"/>
    <property type="evidence" value="ECO:0007669"/>
    <property type="project" value="UniProtKB-EC"/>
</dbReference>
<evidence type="ECO:0000256" key="4">
    <source>
        <dbReference type="ARBA" id="ARBA00022598"/>
    </source>
</evidence>
<sequence>MPAANLSPSTTAFPLTAVVGQEAIKLALLLAAVDPGLGGVAIAGRRGTAKSVMARALHSLLPPIEIVKDSFCNAEPNANIEQKASSLLEESGQDAHTTDTNSPNTEIIPTPFIQIPLGVTEDRLLGSVDVEQSVKFGETVFQPGLLAQANRGVLYVDEINLLDDNISNQLLTVLTEGRNQIEREGISFQHPCKPLFIATYNPEEGPLREHLLDRIAIVLSADAALEIEERVYAVEQALSYSSSPQEFLNQYSEDTDNLKTQIILAREWLKDVSIKREQIAYLVEEAIRGGVQGHRAEIFAVRVAKAAAAIEGRTEVNAEDLRRAVELVIVPRATIIQTPPDENSPPPPPPPPPQKQSEQEQDEPENEQEDEEDQEDEDNPEPEEEPEKDTIPEEFLFDPEGVILDPSVLFFAQAANRQGKSGSRSTIFSEDRGRYVKPVLPKGPVRRIAVDATLRAAAPYQKARRDRNSHPPQPPQASGGQEASQPPGQGGVERRVFVEQGDIRAKRLARKAGALVVFVVDASGSMALNRMQSAKGAVMQLLTEAYQSRDQVALIPFRGEQAEVLLPPTRSIALARKRLERLPCGGGSPLAHGLTQAVRVGVNARQSGDVGQVAIVAITDGRGNIPLARSLGEPILDGEKPDIKQELLEIAAKIRGLGMQLLVIDTESKFISTGFAKELAKTSGGKYYHLPKATEQSIAAMTKNALRDAIG</sequence>
<evidence type="ECO:0000256" key="6">
    <source>
        <dbReference type="ARBA" id="ARBA00022840"/>
    </source>
</evidence>
<keyword evidence="7 9" id="KW-0149">Chlorophyll biosynthesis</keyword>
<dbReference type="EC" id="6.6.1.1" evidence="9"/>
<dbReference type="Pfam" id="PF13519">
    <property type="entry name" value="VWA_2"/>
    <property type="match status" value="1"/>
</dbReference>
<dbReference type="InterPro" id="IPR041702">
    <property type="entry name" value="BchD/ChlD_VWA"/>
</dbReference>
<keyword evidence="13" id="KW-1185">Reference proteome</keyword>
<dbReference type="InterPro" id="IPR027417">
    <property type="entry name" value="P-loop_NTPase"/>
</dbReference>
<evidence type="ECO:0000256" key="3">
    <source>
        <dbReference type="ARBA" id="ARBA00022531"/>
    </source>
</evidence>
<keyword evidence="6 9" id="KW-0067">ATP-binding</keyword>
<dbReference type="Proteomes" id="UP000702425">
    <property type="component" value="Unassembled WGS sequence"/>
</dbReference>
<evidence type="ECO:0000256" key="9">
    <source>
        <dbReference type="RuleBase" id="RU362087"/>
    </source>
</evidence>
<evidence type="ECO:0000256" key="7">
    <source>
        <dbReference type="ARBA" id="ARBA00023171"/>
    </source>
</evidence>
<keyword evidence="3 9" id="KW-0602">Photosynthesis</keyword>
<proteinExistence type="inferred from homology"/>
<evidence type="ECO:0000256" key="5">
    <source>
        <dbReference type="ARBA" id="ARBA00022741"/>
    </source>
</evidence>
<dbReference type="Gene3D" id="1.10.8.80">
    <property type="entry name" value="Magnesium chelatase subunit I, C-Terminal domain"/>
    <property type="match status" value="1"/>
</dbReference>
<feature type="region of interest" description="Disordered" evidence="10">
    <location>
        <begin position="88"/>
        <end position="107"/>
    </location>
</feature>
<feature type="compositionally biased region" description="Pro residues" evidence="10">
    <location>
        <begin position="342"/>
        <end position="354"/>
    </location>
</feature>
<reference evidence="12 13" key="1">
    <citation type="journal article" date="2020" name="Sci. Rep.">
        <title>A novel cyanobacterial geosmin producer, revising GeoA distribution and dispersion patterns in Bacteria.</title>
        <authorList>
            <person name="Churro C."/>
            <person name="Semedo-Aguiar A.P."/>
            <person name="Silva A.D."/>
            <person name="Pereira-Leal J.B."/>
            <person name="Leite R.B."/>
        </authorList>
    </citation>
    <scope>NUCLEOTIDE SEQUENCE [LARGE SCALE GENOMIC DNA]</scope>
    <source>
        <strain evidence="12 13">IPMA8</strain>
    </source>
</reference>
<dbReference type="PANTHER" id="PTHR43473">
    <property type="entry name" value="MAGNESIUM-CHELATASE SUBUNIT CHLD, CHLOROPLASTIC"/>
    <property type="match status" value="1"/>
</dbReference>
<dbReference type="InterPro" id="IPR002035">
    <property type="entry name" value="VWF_A"/>
</dbReference>
<dbReference type="NCBIfam" id="TIGR02031">
    <property type="entry name" value="BchD-ChlD"/>
    <property type="match status" value="1"/>
</dbReference>
<comment type="similarity">
    <text evidence="2 9">Belongs to the Mg-chelatase subunits D/I family.</text>
</comment>
<dbReference type="Gene3D" id="3.40.50.300">
    <property type="entry name" value="P-loop containing nucleotide triphosphate hydrolases"/>
    <property type="match status" value="1"/>
</dbReference>
<protein>
    <recommendedName>
        <fullName evidence="9">Mg-protoporphyrin IX chelatase</fullName>
        <ecNumber evidence="9">6.6.1.1</ecNumber>
    </recommendedName>
</protein>
<dbReference type="SUPFAM" id="SSF52540">
    <property type="entry name" value="P-loop containing nucleoside triphosphate hydrolases"/>
    <property type="match status" value="1"/>
</dbReference>
<gene>
    <name evidence="12" type="primary">bchI_2</name>
    <name evidence="12" type="ORF">E5S67_05212</name>
</gene>
<dbReference type="Pfam" id="PF17863">
    <property type="entry name" value="AAA_lid_2"/>
    <property type="match status" value="1"/>
</dbReference>
<dbReference type="SMART" id="SM00327">
    <property type="entry name" value="VWA"/>
    <property type="match status" value="1"/>
</dbReference>
<evidence type="ECO:0000256" key="2">
    <source>
        <dbReference type="ARBA" id="ARBA00005799"/>
    </source>
</evidence>
<dbReference type="SMART" id="SM00382">
    <property type="entry name" value="AAA"/>
    <property type="match status" value="1"/>
</dbReference>
<comment type="caution">
    <text evidence="12">The sequence shown here is derived from an EMBL/GenBank/DDBJ whole genome shotgun (WGS) entry which is preliminary data.</text>
</comment>
<keyword evidence="4 9" id="KW-0436">Ligase</keyword>
<feature type="domain" description="VWFA" evidence="11">
    <location>
        <begin position="515"/>
        <end position="710"/>
    </location>
</feature>
<dbReference type="Pfam" id="PF01078">
    <property type="entry name" value="Mg_chelatase"/>
    <property type="match status" value="1"/>
</dbReference>
<dbReference type="EMBL" id="SRRZ01000130">
    <property type="protein sequence ID" value="NQE37441.1"/>
    <property type="molecule type" value="Genomic_DNA"/>
</dbReference>
<comment type="pathway">
    <text evidence="9">Porphyrin-containing compound metabolism; chlorophyll biosynthesis.</text>
</comment>
<evidence type="ECO:0000256" key="10">
    <source>
        <dbReference type="SAM" id="MobiDB-lite"/>
    </source>
</evidence>
<dbReference type="PROSITE" id="PS50234">
    <property type="entry name" value="VWFA"/>
    <property type="match status" value="1"/>
</dbReference>
<dbReference type="InterPro" id="IPR036465">
    <property type="entry name" value="vWFA_dom_sf"/>
</dbReference>
<dbReference type="CDD" id="cd01451">
    <property type="entry name" value="vWA_Magnesium_chelatase"/>
    <property type="match status" value="1"/>
</dbReference>
<feature type="compositionally biased region" description="Polar residues" evidence="10">
    <location>
        <begin position="476"/>
        <end position="487"/>
    </location>
</feature>
<comment type="function">
    <text evidence="9">Involved in chlorophyll biosynthesis. Catalyzes the insertion of magnesium ion into protoporphyrin IX to yield Mg-protoporphyrin IX.</text>
</comment>
<dbReference type="InterPro" id="IPR011776">
    <property type="entry name" value="Mg_chelatase_ATPase-dsu"/>
</dbReference>
<comment type="catalytic activity">
    <reaction evidence="8 9">
        <text>protoporphyrin IX + Mg(2+) + ATP + H2O = Mg-protoporphyrin IX + ADP + phosphate + 3 H(+)</text>
        <dbReference type="Rhea" id="RHEA:13961"/>
        <dbReference type="ChEBI" id="CHEBI:15377"/>
        <dbReference type="ChEBI" id="CHEBI:15378"/>
        <dbReference type="ChEBI" id="CHEBI:18420"/>
        <dbReference type="ChEBI" id="CHEBI:30616"/>
        <dbReference type="ChEBI" id="CHEBI:43474"/>
        <dbReference type="ChEBI" id="CHEBI:57306"/>
        <dbReference type="ChEBI" id="CHEBI:60492"/>
        <dbReference type="ChEBI" id="CHEBI:456216"/>
        <dbReference type="EC" id="6.6.1.1"/>
    </reaction>
</comment>
<feature type="compositionally biased region" description="Acidic residues" evidence="10">
    <location>
        <begin position="359"/>
        <end position="387"/>
    </location>
</feature>
<accession>A0ABX2D4L2</accession>
<feature type="region of interest" description="Disordered" evidence="10">
    <location>
        <begin position="459"/>
        <end position="491"/>
    </location>
</feature>
<evidence type="ECO:0000313" key="12">
    <source>
        <dbReference type="EMBL" id="NQE37441.1"/>
    </source>
</evidence>
<comment type="function">
    <text evidence="1">Involved in chlorophyll biosynthesis; introduces a magnesium ion into protoporphyrin IX to yield Mg-protoporphyrin IX.</text>
</comment>
<keyword evidence="5 9" id="KW-0547">Nucleotide-binding</keyword>
<feature type="compositionally biased region" description="Polar residues" evidence="10">
    <location>
        <begin position="94"/>
        <end position="107"/>
    </location>
</feature>
<dbReference type="RefSeq" id="WP_172191483.1">
    <property type="nucleotide sequence ID" value="NZ_CAWPPK010000036.1"/>
</dbReference>
<dbReference type="Gene3D" id="3.40.50.410">
    <property type="entry name" value="von Willebrand factor, type A domain"/>
    <property type="match status" value="1"/>
</dbReference>
<evidence type="ECO:0000256" key="1">
    <source>
        <dbReference type="ARBA" id="ARBA00003398"/>
    </source>
</evidence>